<feature type="compositionally biased region" description="Acidic residues" evidence="1">
    <location>
        <begin position="22"/>
        <end position="41"/>
    </location>
</feature>
<proteinExistence type="predicted"/>
<sequence length="356" mass="40681">MSRRPPPRPSPKMVPKKRPLVEEEPSEEEESDYSEEEESEEERPVKRGKPAARGRGTTTTTSSQSASQATQQATKKITDEEHEKCINDFVRYILFVDRKKTPISRTDITSKLPTMQFKDKKLVIDSIFKEGIEKLRDIFGYEMVATNTPQGSGKSVTGKKAKVKAVIPQYMLKNTIDRQILDEIDLIDPPNDRHVETETQRRGLLFLVQSIIIIEGGILDSEQLEQKMERVGFEPGKNHPVFGQDLEKELERMVREGFINRKKDTKEGKNIKIYTIGARTLLETSKKKILESVQNISGEIDPMLMKSIEDKPDASSSEEETESSEEEEPPRASQPITQRTQSSQRQQSSQITYRRK</sequence>
<feature type="region of interest" description="Disordered" evidence="1">
    <location>
        <begin position="301"/>
        <end position="356"/>
    </location>
</feature>
<dbReference type="AlphaFoldDB" id="A0A151ZJQ8"/>
<feature type="compositionally biased region" description="Low complexity" evidence="1">
    <location>
        <begin position="57"/>
        <end position="74"/>
    </location>
</feature>
<dbReference type="InterPro" id="IPR037445">
    <property type="entry name" value="MAGE"/>
</dbReference>
<dbReference type="SMART" id="SM01373">
    <property type="entry name" value="MAGE"/>
    <property type="match status" value="1"/>
</dbReference>
<feature type="compositionally biased region" description="Acidic residues" evidence="1">
    <location>
        <begin position="316"/>
        <end position="328"/>
    </location>
</feature>
<dbReference type="EMBL" id="LODT01000022">
    <property type="protein sequence ID" value="KYQ94139.1"/>
    <property type="molecule type" value="Genomic_DNA"/>
</dbReference>
<dbReference type="InterPro" id="IPR041898">
    <property type="entry name" value="MAGE_WH1"/>
</dbReference>
<feature type="region of interest" description="Disordered" evidence="1">
    <location>
        <begin position="1"/>
        <end position="78"/>
    </location>
</feature>
<dbReference type="InterPro" id="IPR002190">
    <property type="entry name" value="MHD_dom"/>
</dbReference>
<feature type="domain" description="MAGE" evidence="2">
    <location>
        <begin position="82"/>
        <end position="299"/>
    </location>
</feature>
<organism evidence="3 4">
    <name type="scientific">Tieghemostelium lacteum</name>
    <name type="common">Slime mold</name>
    <name type="synonym">Dictyostelium lacteum</name>
    <dbReference type="NCBI Taxonomy" id="361077"/>
    <lineage>
        <taxon>Eukaryota</taxon>
        <taxon>Amoebozoa</taxon>
        <taxon>Evosea</taxon>
        <taxon>Eumycetozoa</taxon>
        <taxon>Dictyostelia</taxon>
        <taxon>Dictyosteliales</taxon>
        <taxon>Raperosteliaceae</taxon>
        <taxon>Tieghemostelium</taxon>
    </lineage>
</organism>
<reference evidence="3 4" key="1">
    <citation type="submission" date="2015-12" db="EMBL/GenBank/DDBJ databases">
        <title>Dictyostelia acquired genes for synthesis and detection of signals that induce cell-type specialization by lateral gene transfer from prokaryotes.</title>
        <authorList>
            <person name="Gloeckner G."/>
            <person name="Schaap P."/>
        </authorList>
    </citation>
    <scope>NUCLEOTIDE SEQUENCE [LARGE SCALE GENOMIC DNA]</scope>
    <source>
        <strain evidence="3 4">TK</strain>
    </source>
</reference>
<dbReference type="GO" id="GO:0005634">
    <property type="term" value="C:nucleus"/>
    <property type="evidence" value="ECO:0007669"/>
    <property type="project" value="TreeGrafter"/>
</dbReference>
<evidence type="ECO:0000259" key="2">
    <source>
        <dbReference type="PROSITE" id="PS50838"/>
    </source>
</evidence>
<dbReference type="STRING" id="361077.A0A151ZJQ8"/>
<dbReference type="InParanoid" id="A0A151ZJQ8"/>
<keyword evidence="4" id="KW-1185">Reference proteome</keyword>
<dbReference type="Gene3D" id="1.10.10.1210">
    <property type="entry name" value="MAGE homology domain, winged helix WH2 motif"/>
    <property type="match status" value="1"/>
</dbReference>
<gene>
    <name evidence="3" type="ORF">DLAC_04425</name>
</gene>
<name>A0A151ZJQ8_TIELA</name>
<dbReference type="PANTHER" id="PTHR11736">
    <property type="entry name" value="MELANOMA-ASSOCIATED ANTIGEN MAGE ANTIGEN"/>
    <property type="match status" value="1"/>
</dbReference>
<evidence type="ECO:0000256" key="1">
    <source>
        <dbReference type="SAM" id="MobiDB-lite"/>
    </source>
</evidence>
<feature type="compositionally biased region" description="Low complexity" evidence="1">
    <location>
        <begin position="333"/>
        <end position="356"/>
    </location>
</feature>
<evidence type="ECO:0000313" key="4">
    <source>
        <dbReference type="Proteomes" id="UP000076078"/>
    </source>
</evidence>
<accession>A0A151ZJQ8</accession>
<dbReference type="PANTHER" id="PTHR11736:SF14">
    <property type="entry name" value="NSE3 HOMOLOG, SMC5-SMC6 COMPLEX COMPONENT"/>
    <property type="match status" value="1"/>
</dbReference>
<dbReference type="PROSITE" id="PS50838">
    <property type="entry name" value="MAGE"/>
    <property type="match status" value="1"/>
</dbReference>
<dbReference type="Pfam" id="PF01454">
    <property type="entry name" value="MAGE"/>
    <property type="match status" value="1"/>
</dbReference>
<comment type="caution">
    <text evidence="3">The sequence shown here is derived from an EMBL/GenBank/DDBJ whole genome shotgun (WGS) entry which is preliminary data.</text>
</comment>
<dbReference type="InterPro" id="IPR041899">
    <property type="entry name" value="MAGE_WH2"/>
</dbReference>
<dbReference type="OrthoDB" id="205198at2759"/>
<evidence type="ECO:0000313" key="3">
    <source>
        <dbReference type="EMBL" id="KYQ94139.1"/>
    </source>
</evidence>
<dbReference type="Gene3D" id="1.10.10.1200">
    <property type="entry name" value="MAGE homology domain, winged helix WH1 motif"/>
    <property type="match status" value="1"/>
</dbReference>
<protein>
    <recommendedName>
        <fullName evidence="2">MAGE domain-containing protein</fullName>
    </recommendedName>
</protein>
<dbReference type="FunCoup" id="A0A151ZJQ8">
    <property type="interactions" value="154"/>
</dbReference>
<dbReference type="OMA" id="KITYSWG"/>
<dbReference type="Proteomes" id="UP000076078">
    <property type="component" value="Unassembled WGS sequence"/>
</dbReference>